<dbReference type="PANTHER" id="PTHR11441:SF0">
    <property type="entry name" value="THYMIDINE KINASE, CYTOSOLIC"/>
    <property type="match status" value="1"/>
</dbReference>
<keyword evidence="7 10" id="KW-0067">ATP-binding</keyword>
<dbReference type="Gene3D" id="3.40.50.300">
    <property type="entry name" value="P-loop containing nucleotide triphosphate hydrolases"/>
    <property type="match status" value="1"/>
</dbReference>
<evidence type="ECO:0000313" key="12">
    <source>
        <dbReference type="EMBL" id="BAJ77063.1"/>
    </source>
</evidence>
<keyword evidence="4 10" id="KW-0808">Transferase</keyword>
<keyword evidence="3 10" id="KW-0237">DNA synthesis</keyword>
<dbReference type="AlphaFoldDB" id="E9RJG8"/>
<dbReference type="RefSeq" id="WP_013603338.1">
    <property type="nucleotide sequence ID" value="NC_015149.1"/>
</dbReference>
<dbReference type="SUPFAM" id="SSF52540">
    <property type="entry name" value="P-loop containing nucleoside triphosphate hydrolases"/>
    <property type="match status" value="1"/>
</dbReference>
<dbReference type="GO" id="GO:0005829">
    <property type="term" value="C:cytosol"/>
    <property type="evidence" value="ECO:0007669"/>
    <property type="project" value="TreeGrafter"/>
</dbReference>
<dbReference type="PIRSF" id="PIRSF035805">
    <property type="entry name" value="TK_cell"/>
    <property type="match status" value="1"/>
</dbReference>
<dbReference type="GO" id="GO:0005524">
    <property type="term" value="F:ATP binding"/>
    <property type="evidence" value="ECO:0007669"/>
    <property type="project" value="UniProtKB-KW"/>
</dbReference>
<gene>
    <name evidence="12" type="primary">tdk</name>
</gene>
<keyword evidence="6 10" id="KW-0418">Kinase</keyword>
<dbReference type="PANTHER" id="PTHR11441">
    <property type="entry name" value="THYMIDINE KINASE"/>
    <property type="match status" value="1"/>
</dbReference>
<proteinExistence type="inferred from homology"/>
<evidence type="ECO:0000256" key="7">
    <source>
        <dbReference type="ARBA" id="ARBA00022840"/>
    </source>
</evidence>
<evidence type="ECO:0000256" key="8">
    <source>
        <dbReference type="PIRSR" id="PIRSR035805-1"/>
    </source>
</evidence>
<evidence type="ECO:0000256" key="2">
    <source>
        <dbReference type="ARBA" id="ARBA00012118"/>
    </source>
</evidence>
<keyword evidence="5 10" id="KW-0547">Nucleotide-binding</keyword>
<evidence type="ECO:0000256" key="10">
    <source>
        <dbReference type="RuleBase" id="RU000544"/>
    </source>
</evidence>
<comment type="catalytic activity">
    <reaction evidence="10">
        <text>thymidine + ATP = dTMP + ADP + H(+)</text>
        <dbReference type="Rhea" id="RHEA:19129"/>
        <dbReference type="ChEBI" id="CHEBI:15378"/>
        <dbReference type="ChEBI" id="CHEBI:17748"/>
        <dbReference type="ChEBI" id="CHEBI:30616"/>
        <dbReference type="ChEBI" id="CHEBI:63528"/>
        <dbReference type="ChEBI" id="CHEBI:456216"/>
        <dbReference type="EC" id="2.7.1.21"/>
    </reaction>
</comment>
<evidence type="ECO:0000256" key="5">
    <source>
        <dbReference type="ARBA" id="ARBA00022741"/>
    </source>
</evidence>
<dbReference type="EC" id="2.7.1.21" evidence="2 10"/>
<feature type="binding site" evidence="9">
    <location>
        <position position="180"/>
    </location>
    <ligand>
        <name>substrate</name>
    </ligand>
</feature>
<evidence type="ECO:0000256" key="1">
    <source>
        <dbReference type="ARBA" id="ARBA00007587"/>
    </source>
</evidence>
<geneLocation type="plasmid" evidence="12">
    <name>pLS32</name>
</geneLocation>
<dbReference type="Pfam" id="PF00265">
    <property type="entry name" value="TK"/>
    <property type="match status" value="1"/>
</dbReference>
<dbReference type="GO" id="GO:0004797">
    <property type="term" value="F:thymidine kinase activity"/>
    <property type="evidence" value="ECO:0007669"/>
    <property type="project" value="UniProtKB-EC"/>
</dbReference>
<dbReference type="EMBL" id="AB615353">
    <property type="protein sequence ID" value="BAJ77063.1"/>
    <property type="molecule type" value="Genomic_DNA"/>
</dbReference>
<evidence type="ECO:0000256" key="4">
    <source>
        <dbReference type="ARBA" id="ARBA00022679"/>
    </source>
</evidence>
<keyword evidence="12" id="KW-0614">Plasmid</keyword>
<evidence type="ECO:0000256" key="11">
    <source>
        <dbReference type="RuleBase" id="RU004165"/>
    </source>
</evidence>
<evidence type="ECO:0000256" key="9">
    <source>
        <dbReference type="PIRSR" id="PIRSR035805-2"/>
    </source>
</evidence>
<evidence type="ECO:0000256" key="6">
    <source>
        <dbReference type="ARBA" id="ARBA00022777"/>
    </source>
</evidence>
<organism evidence="12">
    <name type="scientific">Bacillus subtilis subsp. natto</name>
    <dbReference type="NCBI Taxonomy" id="86029"/>
    <lineage>
        <taxon>Bacteria</taxon>
        <taxon>Bacillati</taxon>
        <taxon>Bacillota</taxon>
        <taxon>Bacilli</taxon>
        <taxon>Bacillales</taxon>
        <taxon>Bacillaceae</taxon>
        <taxon>Bacillus</taxon>
    </lineage>
</organism>
<dbReference type="InterPro" id="IPR001267">
    <property type="entry name" value="Thymidine_kinase"/>
</dbReference>
<dbReference type="SMR" id="E9RJG8"/>
<dbReference type="GO" id="GO:0046104">
    <property type="term" value="P:thymidine metabolic process"/>
    <property type="evidence" value="ECO:0007669"/>
    <property type="project" value="TreeGrafter"/>
</dbReference>
<dbReference type="GO" id="GO:0071897">
    <property type="term" value="P:DNA biosynthetic process"/>
    <property type="evidence" value="ECO:0007669"/>
    <property type="project" value="UniProtKB-KW"/>
</dbReference>
<sequence>MDITFNTGLMGSGKSKKLIDDYLIDPKEKVALSVSLTEDTFSRGKIESRDGRSLRSINLNRDQFKQNISLLEIIIFMTNTQTIYIDESQFLPKETVEKFVSLSESYHVPIHFYGLDLTFTGELFDSSSHLLTILPSENINRISRGCEASKCSKIAQYNARIVDGKVSRSGETFVEEKSYYLALCSDHYYNDEKII</sequence>
<reference evidence="12" key="2">
    <citation type="submission" date="2011-02" db="EMBL/GenBank/DDBJ databases">
        <title>Genetic factors for stable replication of pLS32 in Bacillus subtilis.</title>
        <authorList>
            <person name="Itaya M."/>
        </authorList>
    </citation>
    <scope>NUCLEOTIDE SEQUENCE</scope>
    <source>
        <strain evidence="12">IAM 11631</strain>
        <plasmid evidence="12">pLS32</plasmid>
    </source>
</reference>
<name>E9RJG8_BACNA</name>
<reference evidence="12" key="1">
    <citation type="journal article" date="1997" name="Proc. Natl. Acad. Sci. U.S.A.">
        <title>Experimental surgery to create subgenomes of Bacillus subtilis 168.</title>
        <authorList>
            <person name="Itaya M."/>
            <person name="Tanaka T."/>
        </authorList>
    </citation>
    <scope>NUCLEOTIDE SEQUENCE</scope>
    <source>
        <strain evidence="12">IAM 11631</strain>
        <plasmid evidence="12">pLS32</plasmid>
    </source>
</reference>
<protein>
    <recommendedName>
        <fullName evidence="2 10">Thymidine kinase</fullName>
        <ecNumber evidence="2 10">2.7.1.21</ecNumber>
    </recommendedName>
</protein>
<feature type="active site" description="Proton acceptor" evidence="8">
    <location>
        <position position="87"/>
    </location>
</feature>
<evidence type="ECO:0000256" key="3">
    <source>
        <dbReference type="ARBA" id="ARBA00022634"/>
    </source>
</evidence>
<comment type="similarity">
    <text evidence="1 11">Belongs to the thymidine kinase family.</text>
</comment>
<accession>E9RJG8</accession>
<dbReference type="InterPro" id="IPR027417">
    <property type="entry name" value="P-loop_NTPase"/>
</dbReference>